<proteinExistence type="predicted"/>
<protein>
    <submittedName>
        <fullName evidence="1">Putative signal peptide protein</fullName>
    </submittedName>
</protein>
<accession>A0A0L6VQE2</accession>
<evidence type="ECO:0000313" key="2">
    <source>
        <dbReference type="Proteomes" id="UP000037035"/>
    </source>
</evidence>
<comment type="caution">
    <text evidence="1">The sequence shown here is derived from an EMBL/GenBank/DDBJ whole genome shotgun (WGS) entry which is preliminary data.</text>
</comment>
<dbReference type="EMBL" id="LAVV01002302">
    <property type="protein sequence ID" value="KNZ62926.1"/>
    <property type="molecule type" value="Genomic_DNA"/>
</dbReference>
<gene>
    <name evidence="1" type="ORF">VP01_12072g1</name>
</gene>
<keyword evidence="2" id="KW-1185">Reference proteome</keyword>
<reference evidence="1 2" key="1">
    <citation type="submission" date="2015-08" db="EMBL/GenBank/DDBJ databases">
        <title>Next Generation Sequencing and Analysis of the Genome of Puccinia sorghi L Schw, the Causal Agent of Maize Common Rust.</title>
        <authorList>
            <person name="Rochi L."/>
            <person name="Burguener G."/>
            <person name="Darino M."/>
            <person name="Turjanski A."/>
            <person name="Kreff E."/>
            <person name="Dieguez M.J."/>
            <person name="Sacco F."/>
        </authorList>
    </citation>
    <scope>NUCLEOTIDE SEQUENCE [LARGE SCALE GENOMIC DNA]</scope>
    <source>
        <strain evidence="1 2">RO10H11247</strain>
    </source>
</reference>
<dbReference type="VEuPathDB" id="FungiDB:VP01_12072g1"/>
<dbReference type="AlphaFoldDB" id="A0A0L6VQE2"/>
<dbReference type="Proteomes" id="UP000037035">
    <property type="component" value="Unassembled WGS sequence"/>
</dbReference>
<name>A0A0L6VQE2_9BASI</name>
<sequence>MFMHLINALCVIWGVRRPSTGVSERHKWPQN</sequence>
<organism evidence="1 2">
    <name type="scientific">Puccinia sorghi</name>
    <dbReference type="NCBI Taxonomy" id="27349"/>
    <lineage>
        <taxon>Eukaryota</taxon>
        <taxon>Fungi</taxon>
        <taxon>Dikarya</taxon>
        <taxon>Basidiomycota</taxon>
        <taxon>Pucciniomycotina</taxon>
        <taxon>Pucciniomycetes</taxon>
        <taxon>Pucciniales</taxon>
        <taxon>Pucciniaceae</taxon>
        <taxon>Puccinia</taxon>
    </lineage>
</organism>
<evidence type="ECO:0000313" key="1">
    <source>
        <dbReference type="EMBL" id="KNZ62926.1"/>
    </source>
</evidence>